<dbReference type="Pfam" id="PF07690">
    <property type="entry name" value="MFS_1"/>
    <property type="match status" value="1"/>
</dbReference>
<dbReference type="PANTHER" id="PTHR43791:SF103">
    <property type="entry name" value="MAJOR FACILITATOR SUPERFAMILY (MFS) PROFILE DOMAIN-CONTAINING PROTEIN-RELATED"/>
    <property type="match status" value="1"/>
</dbReference>
<keyword evidence="2" id="KW-0813">Transport</keyword>
<feature type="transmembrane region" description="Helical" evidence="7">
    <location>
        <begin position="345"/>
        <end position="365"/>
    </location>
</feature>
<evidence type="ECO:0000313" key="9">
    <source>
        <dbReference type="Proteomes" id="UP000178129"/>
    </source>
</evidence>
<feature type="transmembrane region" description="Helical" evidence="7">
    <location>
        <begin position="213"/>
        <end position="233"/>
    </location>
</feature>
<keyword evidence="3 7" id="KW-0812">Transmembrane</keyword>
<gene>
    <name evidence="8" type="ORF">RCO7_07946</name>
</gene>
<organism evidence="8 9">
    <name type="scientific">Rhynchosporium graminicola</name>
    <dbReference type="NCBI Taxonomy" id="2792576"/>
    <lineage>
        <taxon>Eukaryota</taxon>
        <taxon>Fungi</taxon>
        <taxon>Dikarya</taxon>
        <taxon>Ascomycota</taxon>
        <taxon>Pezizomycotina</taxon>
        <taxon>Leotiomycetes</taxon>
        <taxon>Helotiales</taxon>
        <taxon>Ploettnerulaceae</taxon>
        <taxon>Rhynchosporium</taxon>
    </lineage>
</organism>
<evidence type="ECO:0000256" key="4">
    <source>
        <dbReference type="ARBA" id="ARBA00022989"/>
    </source>
</evidence>
<keyword evidence="5 7" id="KW-0472">Membrane</keyword>
<dbReference type="InterPro" id="IPR036259">
    <property type="entry name" value="MFS_trans_sf"/>
</dbReference>
<evidence type="ECO:0000256" key="7">
    <source>
        <dbReference type="SAM" id="Phobius"/>
    </source>
</evidence>
<evidence type="ECO:0000256" key="3">
    <source>
        <dbReference type="ARBA" id="ARBA00022692"/>
    </source>
</evidence>
<comment type="similarity">
    <text evidence="6">Belongs to the major facilitator superfamily. Allantoate permease family.</text>
</comment>
<evidence type="ECO:0000256" key="1">
    <source>
        <dbReference type="ARBA" id="ARBA00004141"/>
    </source>
</evidence>
<keyword evidence="9" id="KW-1185">Reference proteome</keyword>
<feature type="transmembrane region" description="Helical" evidence="7">
    <location>
        <begin position="403"/>
        <end position="424"/>
    </location>
</feature>
<dbReference type="GO" id="GO:0016020">
    <property type="term" value="C:membrane"/>
    <property type="evidence" value="ECO:0007669"/>
    <property type="project" value="UniProtKB-SubCell"/>
</dbReference>
<comment type="subcellular location">
    <subcellularLocation>
        <location evidence="1">Membrane</location>
        <topology evidence="1">Multi-pass membrane protein</topology>
    </subcellularLocation>
</comment>
<sequence length="494" mass="54717">MNIRMEDSVDSDEKREAKTVVAKAPASVSMSDCDDLAMLTLEKRVLRKTDMVVLPMMCCVFFFQYLDKQSLSYASVYGLIQDLELKGNQFAWTSSIFYVGQLASEFPFIYLMSRFKLSKFVGITIVIWGAVCMCLAAPKTYHGFLAVRFFLGAAEGAVSPAFITITSIWYRKSEHALRVGCWITCNAIAQVVGSLLMYGIGEHNTSSFASWRLMFLVCGIFTILCGVAFYFIMPDGPETAWFFSEEEKIAARHRLSEDHDGGDKTSFSMEQLKEAALDFKTYAAFSFGVLVTAPAPVLTASTFSHVLGYTSGETLLHGCPSGAVQICAIWIGIIATFIWPQRRSLIIMCLVAIPLAGCIMLLVLPLKGWPIIIGAWLGSCISSIFSLTMSLNASNIRGNTKRSVVNTAYFIGYCSGCIAFPQLWTTETAPRYTAGLVVSVVDWAILILLMGCYWLHGWSENKRRDQLESESTVALFEAGADSTDKQDLTFRYSL</sequence>
<feature type="transmembrane region" description="Helical" evidence="7">
    <location>
        <begin position="436"/>
        <end position="455"/>
    </location>
</feature>
<reference evidence="9" key="1">
    <citation type="submission" date="2016-03" db="EMBL/GenBank/DDBJ databases">
        <authorList>
            <person name="Ploux O."/>
        </authorList>
    </citation>
    <scope>NUCLEOTIDE SEQUENCE [LARGE SCALE GENOMIC DNA]</scope>
    <source>
        <strain evidence="9">UK7</strain>
    </source>
</reference>
<dbReference type="PANTHER" id="PTHR43791">
    <property type="entry name" value="PERMEASE-RELATED"/>
    <property type="match status" value="1"/>
</dbReference>
<evidence type="ECO:0000313" key="8">
    <source>
        <dbReference type="EMBL" id="CZS99643.1"/>
    </source>
</evidence>
<name>A0A1E1KNR1_9HELO</name>
<keyword evidence="4 7" id="KW-1133">Transmembrane helix</keyword>
<dbReference type="Proteomes" id="UP000178129">
    <property type="component" value="Unassembled WGS sequence"/>
</dbReference>
<dbReference type="InterPro" id="IPR011701">
    <property type="entry name" value="MFS"/>
</dbReference>
<dbReference type="SUPFAM" id="SSF103473">
    <property type="entry name" value="MFS general substrate transporter"/>
    <property type="match status" value="1"/>
</dbReference>
<feature type="transmembrane region" description="Helical" evidence="7">
    <location>
        <begin position="371"/>
        <end position="391"/>
    </location>
</feature>
<feature type="transmembrane region" description="Helical" evidence="7">
    <location>
        <begin position="181"/>
        <end position="201"/>
    </location>
</feature>
<protein>
    <submittedName>
        <fullName evidence="8">Related to permease of the major facilitator superfamily</fullName>
    </submittedName>
</protein>
<feature type="transmembrane region" description="Helical" evidence="7">
    <location>
        <begin position="282"/>
        <end position="303"/>
    </location>
</feature>
<feature type="transmembrane region" description="Helical" evidence="7">
    <location>
        <begin position="144"/>
        <end position="169"/>
    </location>
</feature>
<dbReference type="Gene3D" id="1.20.1250.20">
    <property type="entry name" value="MFS general substrate transporter like domains"/>
    <property type="match status" value="1"/>
</dbReference>
<feature type="transmembrane region" description="Helical" evidence="7">
    <location>
        <begin position="120"/>
        <end position="138"/>
    </location>
</feature>
<accession>A0A1E1KNR1</accession>
<dbReference type="GO" id="GO:0022857">
    <property type="term" value="F:transmembrane transporter activity"/>
    <property type="evidence" value="ECO:0007669"/>
    <property type="project" value="InterPro"/>
</dbReference>
<dbReference type="EMBL" id="FJUW01000017">
    <property type="protein sequence ID" value="CZS99643.1"/>
    <property type="molecule type" value="Genomic_DNA"/>
</dbReference>
<comment type="caution">
    <text evidence="8">The sequence shown here is derived from an EMBL/GenBank/DDBJ whole genome shotgun (WGS) entry which is preliminary data.</text>
</comment>
<proteinExistence type="inferred from homology"/>
<evidence type="ECO:0000256" key="6">
    <source>
        <dbReference type="ARBA" id="ARBA00037968"/>
    </source>
</evidence>
<feature type="transmembrane region" description="Helical" evidence="7">
    <location>
        <begin position="315"/>
        <end position="338"/>
    </location>
</feature>
<evidence type="ECO:0000256" key="2">
    <source>
        <dbReference type="ARBA" id="ARBA00022448"/>
    </source>
</evidence>
<dbReference type="AlphaFoldDB" id="A0A1E1KNR1"/>
<evidence type="ECO:0000256" key="5">
    <source>
        <dbReference type="ARBA" id="ARBA00023136"/>
    </source>
</evidence>
<dbReference type="FunFam" id="1.20.1250.20:FF:000064">
    <property type="entry name" value="MFS allantoate transporter"/>
    <property type="match status" value="1"/>
</dbReference>
<dbReference type="InParanoid" id="A0A1E1KNR1"/>